<name>A0A7R9Q2Y4_9ACAR</name>
<dbReference type="OrthoDB" id="6528888at2759"/>
<gene>
    <name evidence="2" type="ORF">OSB1V03_LOCUS10837</name>
</gene>
<organism evidence="2">
    <name type="scientific">Medioppia subpectinata</name>
    <dbReference type="NCBI Taxonomy" id="1979941"/>
    <lineage>
        <taxon>Eukaryota</taxon>
        <taxon>Metazoa</taxon>
        <taxon>Ecdysozoa</taxon>
        <taxon>Arthropoda</taxon>
        <taxon>Chelicerata</taxon>
        <taxon>Arachnida</taxon>
        <taxon>Acari</taxon>
        <taxon>Acariformes</taxon>
        <taxon>Sarcoptiformes</taxon>
        <taxon>Oribatida</taxon>
        <taxon>Brachypylina</taxon>
        <taxon>Oppioidea</taxon>
        <taxon>Oppiidae</taxon>
        <taxon>Medioppia</taxon>
    </lineage>
</organism>
<evidence type="ECO:0000256" key="1">
    <source>
        <dbReference type="SAM" id="Phobius"/>
    </source>
</evidence>
<dbReference type="Proteomes" id="UP000759131">
    <property type="component" value="Unassembled WGS sequence"/>
</dbReference>
<evidence type="ECO:0000313" key="2">
    <source>
        <dbReference type="EMBL" id="CAD7630424.1"/>
    </source>
</evidence>
<feature type="transmembrane region" description="Helical" evidence="1">
    <location>
        <begin position="116"/>
        <end position="138"/>
    </location>
</feature>
<keyword evidence="1" id="KW-1133">Transmembrane helix</keyword>
<accession>A0A7R9Q2Y4</accession>
<feature type="transmembrane region" description="Helical" evidence="1">
    <location>
        <begin position="85"/>
        <end position="104"/>
    </location>
</feature>
<dbReference type="EMBL" id="CAJPIZ010008095">
    <property type="protein sequence ID" value="CAG2110854.1"/>
    <property type="molecule type" value="Genomic_DNA"/>
</dbReference>
<dbReference type="AlphaFoldDB" id="A0A7R9Q2Y4"/>
<evidence type="ECO:0000313" key="3">
    <source>
        <dbReference type="Proteomes" id="UP000759131"/>
    </source>
</evidence>
<dbReference type="EMBL" id="OC862670">
    <property type="protein sequence ID" value="CAD7630424.1"/>
    <property type="molecule type" value="Genomic_DNA"/>
</dbReference>
<feature type="non-terminal residue" evidence="2">
    <location>
        <position position="1"/>
    </location>
</feature>
<keyword evidence="1" id="KW-0812">Transmembrane</keyword>
<protein>
    <submittedName>
        <fullName evidence="2">Uncharacterized protein</fullName>
    </submittedName>
</protein>
<keyword evidence="3" id="KW-1185">Reference proteome</keyword>
<proteinExistence type="predicted"/>
<keyword evidence="1" id="KW-0472">Membrane</keyword>
<reference evidence="2" key="1">
    <citation type="submission" date="2020-11" db="EMBL/GenBank/DDBJ databases">
        <authorList>
            <person name="Tran Van P."/>
        </authorList>
    </citation>
    <scope>NUCLEOTIDE SEQUENCE</scope>
</reference>
<sequence>MRTSMVATVYKPTIRPTLSQQYSYLYPQSRASYRLSRHHSRRSHALRILSAVSAFVKLFESLFWLSLLLEATHNHEDNSTHTLTVVLATAFVISMVTGLVAMFSPCFEGHFLYKSLLTTTVCSFVWNIIILALCFILGI</sequence>